<organism evidence="5">
    <name type="scientific">Granulicella tundricola (strain ATCC BAA-1859 / DSM 23138 / MP5ACTX9)</name>
    <dbReference type="NCBI Taxonomy" id="1198114"/>
    <lineage>
        <taxon>Bacteria</taxon>
        <taxon>Pseudomonadati</taxon>
        <taxon>Acidobacteriota</taxon>
        <taxon>Terriglobia</taxon>
        <taxon>Terriglobales</taxon>
        <taxon>Acidobacteriaceae</taxon>
        <taxon>Granulicella</taxon>
    </lineage>
</organism>
<dbReference type="HOGENOM" id="CLU_000445_69_8_0"/>
<geneLocation type="plasmid" evidence="4 5">
    <name>pACIX903</name>
</geneLocation>
<dbReference type="AlphaFoldDB" id="E8X783"/>
<feature type="modified residue" description="4-aspartylphosphate" evidence="2">
    <location>
        <position position="57"/>
    </location>
</feature>
<evidence type="ECO:0000313" key="4">
    <source>
        <dbReference type="EMBL" id="ADW71317.1"/>
    </source>
</evidence>
<dbReference type="GO" id="GO:0000160">
    <property type="term" value="P:phosphorelay signal transduction system"/>
    <property type="evidence" value="ECO:0007669"/>
    <property type="project" value="InterPro"/>
</dbReference>
<protein>
    <submittedName>
        <fullName evidence="4">Response regulator receiver protein</fullName>
    </submittedName>
</protein>
<dbReference type="OrthoDB" id="121904at2"/>
<gene>
    <name evidence="4" type="ordered locus">AciX9_4365</name>
</gene>
<dbReference type="PANTHER" id="PTHR44591">
    <property type="entry name" value="STRESS RESPONSE REGULATOR PROTEIN 1"/>
    <property type="match status" value="1"/>
</dbReference>
<dbReference type="EMBL" id="CP002483">
    <property type="protein sequence ID" value="ADW71317.1"/>
    <property type="molecule type" value="Genomic_DNA"/>
</dbReference>
<dbReference type="KEGG" id="acm:AciX9_4365"/>
<feature type="domain" description="Response regulatory" evidence="3">
    <location>
        <begin position="8"/>
        <end position="124"/>
    </location>
</feature>
<dbReference type="Proteomes" id="UP000000343">
    <property type="component" value="Plasmid pACIX903"/>
</dbReference>
<sequence>MENMKLKHIFVVDDERIIAETLTAILQKSGFSARAFYNPLDALAAAASAAPDLLISDVVMPQLSGVELAIQLTKLCPDCKVLLFSGQAQTADLLLDARQLGHDFSLLSKPIHPSDLLKQIRSQEALSPKNLAVQT</sequence>
<evidence type="ECO:0000259" key="3">
    <source>
        <dbReference type="PROSITE" id="PS50110"/>
    </source>
</evidence>
<dbReference type="SMART" id="SM00448">
    <property type="entry name" value="REC"/>
    <property type="match status" value="1"/>
</dbReference>
<evidence type="ECO:0000256" key="2">
    <source>
        <dbReference type="PROSITE-ProRule" id="PRU00169"/>
    </source>
</evidence>
<keyword evidence="5" id="KW-1185">Reference proteome</keyword>
<dbReference type="Gene3D" id="3.40.50.2300">
    <property type="match status" value="1"/>
</dbReference>
<reference evidence="5" key="1">
    <citation type="submission" date="2011-01" db="EMBL/GenBank/DDBJ databases">
        <title>Complete sequence of plasmid3 of Acidobacterium sp. MP5ACTX9.</title>
        <authorList>
            <consortium name="US DOE Joint Genome Institute"/>
            <person name="Lucas S."/>
            <person name="Copeland A."/>
            <person name="Lapidus A."/>
            <person name="Cheng J.-F."/>
            <person name="Goodwin L."/>
            <person name="Pitluck S."/>
            <person name="Teshima H."/>
            <person name="Detter J.C."/>
            <person name="Han C."/>
            <person name="Tapia R."/>
            <person name="Land M."/>
            <person name="Hauser L."/>
            <person name="Kyrpides N."/>
            <person name="Ivanova N."/>
            <person name="Ovchinnikova G."/>
            <person name="Pagani I."/>
            <person name="Rawat S.R."/>
            <person name="Mannisto M."/>
            <person name="Haggblom M.M."/>
            <person name="Woyke T."/>
        </authorList>
    </citation>
    <scope>NUCLEOTIDE SEQUENCE [LARGE SCALE GENOMIC DNA]</scope>
    <source>
        <strain evidence="5">MP5ACTX9</strain>
        <plasmid evidence="5">Plasmid pACIX903</plasmid>
    </source>
</reference>
<dbReference type="PANTHER" id="PTHR44591:SF3">
    <property type="entry name" value="RESPONSE REGULATORY DOMAIN-CONTAINING PROTEIN"/>
    <property type="match status" value="1"/>
</dbReference>
<evidence type="ECO:0000256" key="1">
    <source>
        <dbReference type="ARBA" id="ARBA00022553"/>
    </source>
</evidence>
<evidence type="ECO:0000313" key="5">
    <source>
        <dbReference type="Proteomes" id="UP000000343"/>
    </source>
</evidence>
<dbReference type="InterPro" id="IPR011006">
    <property type="entry name" value="CheY-like_superfamily"/>
</dbReference>
<keyword evidence="1 2" id="KW-0597">Phosphoprotein</keyword>
<dbReference type="InterPro" id="IPR050595">
    <property type="entry name" value="Bact_response_regulator"/>
</dbReference>
<dbReference type="PROSITE" id="PS50110">
    <property type="entry name" value="RESPONSE_REGULATORY"/>
    <property type="match status" value="1"/>
</dbReference>
<name>E8X783_GRATM</name>
<accession>E8X783</accession>
<proteinExistence type="predicted"/>
<dbReference type="SUPFAM" id="SSF52172">
    <property type="entry name" value="CheY-like"/>
    <property type="match status" value="1"/>
</dbReference>
<keyword evidence="4" id="KW-0614">Plasmid</keyword>
<dbReference type="InterPro" id="IPR001789">
    <property type="entry name" value="Sig_transdc_resp-reg_receiver"/>
</dbReference>
<dbReference type="Pfam" id="PF00072">
    <property type="entry name" value="Response_reg"/>
    <property type="match status" value="1"/>
</dbReference>